<dbReference type="AlphaFoldDB" id="A0A1F5ZMU7"/>
<organism evidence="2 3">
    <name type="scientific">Candidatus Gottesmanbacteria bacterium RIFCSPHIGHO2_01_FULL_39_10</name>
    <dbReference type="NCBI Taxonomy" id="1798375"/>
    <lineage>
        <taxon>Bacteria</taxon>
        <taxon>Candidatus Gottesmaniibacteriota</taxon>
    </lineage>
</organism>
<gene>
    <name evidence="2" type="ORF">A2773_05715</name>
</gene>
<reference evidence="2 3" key="1">
    <citation type="journal article" date="2016" name="Nat. Commun.">
        <title>Thousands of microbial genomes shed light on interconnected biogeochemical processes in an aquifer system.</title>
        <authorList>
            <person name="Anantharaman K."/>
            <person name="Brown C.T."/>
            <person name="Hug L.A."/>
            <person name="Sharon I."/>
            <person name="Castelle C.J."/>
            <person name="Probst A.J."/>
            <person name="Thomas B.C."/>
            <person name="Singh A."/>
            <person name="Wilkins M.J."/>
            <person name="Karaoz U."/>
            <person name="Brodie E.L."/>
            <person name="Williams K.H."/>
            <person name="Hubbard S.S."/>
            <person name="Banfield J.F."/>
        </authorList>
    </citation>
    <scope>NUCLEOTIDE SEQUENCE [LARGE SCALE GENOMIC DNA]</scope>
</reference>
<evidence type="ECO:0000313" key="2">
    <source>
        <dbReference type="EMBL" id="OGG13826.1"/>
    </source>
</evidence>
<comment type="caution">
    <text evidence="2">The sequence shown here is derived from an EMBL/GenBank/DDBJ whole genome shotgun (WGS) entry which is preliminary data.</text>
</comment>
<evidence type="ECO:0000256" key="1">
    <source>
        <dbReference type="SAM" id="MobiDB-lite"/>
    </source>
</evidence>
<proteinExistence type="predicted"/>
<accession>A0A1F5ZMU7</accession>
<feature type="compositionally biased region" description="Polar residues" evidence="1">
    <location>
        <begin position="1"/>
        <end position="11"/>
    </location>
</feature>
<dbReference type="Proteomes" id="UP000177383">
    <property type="component" value="Unassembled WGS sequence"/>
</dbReference>
<feature type="region of interest" description="Disordered" evidence="1">
    <location>
        <begin position="1"/>
        <end position="31"/>
    </location>
</feature>
<dbReference type="STRING" id="1798375.A2773_05715"/>
<dbReference type="EMBL" id="MFJE01000035">
    <property type="protein sequence ID" value="OGG13826.1"/>
    <property type="molecule type" value="Genomic_DNA"/>
</dbReference>
<name>A0A1F5ZMU7_9BACT</name>
<protein>
    <submittedName>
        <fullName evidence="2">Uncharacterized protein</fullName>
    </submittedName>
</protein>
<sequence>MAATQEMNSPVSRGGEFGPARLNGDGTNGLSLEFPPNPILKDARYANLPRTTVTTGSSEPRRNQINWVGVAKGALILGAMAGAERVLAPATFGYARLSDPNSQLSDGQGRTYLPRRTFLNANRDMLLAGAVMPSVDSTQQSRPEEPPVNIEHDINMNRTVVRNIGLNPKSEQTWPNETTSPHARALLSHLQRELASQNRDLDHESADYVSFDDEQGVSSEFALVSMGQNRVQYPANISSDAEKVDNVTPTPTLIDIDQEIYLMAVQNLDGQAAHTVVVMSKLPDIEGLLSKDGYAAYALSLALPGSYDIHNLNNISRVRADFTRNIMTISQEGNKQEMTVSIANPFNMASRRFRWDNPNNRNLNTFQEAGDGFDLDALFDAFLGGQLIEPDQAYPTPFVPISSPTAPATETVSPPASTPIPSITPEAIEVLTKVAIMATPVATSPIEADQPAVSEELKRKLKIIKDVGKYDFGDGSFEATKNGIAIPSSGKNGFTEKSHITATLLREVIDALVDRYPEEMRKFQLEAPVAAIVDDTQRLNSINFISSTGIAGLNYYVRFNNDGLVEFGPKGGYIGKALEWFGHEAGRVASRVNTGDWWDKNTWWDFERRFHDLFVRLEGTILSKADIEGANYWYNVAESLPG</sequence>
<evidence type="ECO:0000313" key="3">
    <source>
        <dbReference type="Proteomes" id="UP000177383"/>
    </source>
</evidence>